<feature type="region of interest" description="Disordered" evidence="9">
    <location>
        <begin position="56"/>
        <end position="95"/>
    </location>
</feature>
<keyword evidence="7 8" id="KW-0539">Nucleus</keyword>
<evidence type="ECO:0000256" key="9">
    <source>
        <dbReference type="SAM" id="MobiDB-lite"/>
    </source>
</evidence>
<dbReference type="Gene3D" id="3.30.300.20">
    <property type="match status" value="1"/>
</dbReference>
<evidence type="ECO:0000256" key="1">
    <source>
        <dbReference type="ARBA" id="ARBA00004123"/>
    </source>
</evidence>
<dbReference type="Proteomes" id="UP001152622">
    <property type="component" value="Chromosome 14"/>
</dbReference>
<evidence type="ECO:0000313" key="11">
    <source>
        <dbReference type="EMBL" id="KAJ8342898.1"/>
    </source>
</evidence>
<dbReference type="PANTHER" id="PTHR11267">
    <property type="entry name" value="T-BOX PROTEIN-RELATED"/>
    <property type="match status" value="1"/>
</dbReference>
<dbReference type="Pfam" id="PF00907">
    <property type="entry name" value="T-box"/>
    <property type="match status" value="1"/>
</dbReference>
<dbReference type="AlphaFoldDB" id="A0A9Q1IIC7"/>
<dbReference type="GO" id="GO:0000981">
    <property type="term" value="F:DNA-binding transcription factor activity, RNA polymerase II-specific"/>
    <property type="evidence" value="ECO:0007669"/>
    <property type="project" value="TreeGrafter"/>
</dbReference>
<evidence type="ECO:0000256" key="4">
    <source>
        <dbReference type="ARBA" id="ARBA00023015"/>
    </source>
</evidence>
<dbReference type="PROSITE" id="PS01283">
    <property type="entry name" value="TBOX_1"/>
    <property type="match status" value="1"/>
</dbReference>
<dbReference type="EMBL" id="JAINUF010000014">
    <property type="protein sequence ID" value="KAJ8342898.1"/>
    <property type="molecule type" value="Genomic_DNA"/>
</dbReference>
<dbReference type="GO" id="GO:0003723">
    <property type="term" value="F:RNA binding"/>
    <property type="evidence" value="ECO:0007669"/>
    <property type="project" value="UniProtKB-KW"/>
</dbReference>
<dbReference type="InterPro" id="IPR036960">
    <property type="entry name" value="T-box_sf"/>
</dbReference>
<dbReference type="GO" id="GO:0001708">
    <property type="term" value="P:cell fate specification"/>
    <property type="evidence" value="ECO:0007669"/>
    <property type="project" value="TreeGrafter"/>
</dbReference>
<dbReference type="GO" id="GO:0005634">
    <property type="term" value="C:nucleus"/>
    <property type="evidence" value="ECO:0007669"/>
    <property type="project" value="UniProtKB-SubCell"/>
</dbReference>
<keyword evidence="4" id="KW-0805">Transcription regulation</keyword>
<accession>A0A9Q1IIC7</accession>
<dbReference type="InterPro" id="IPR018186">
    <property type="entry name" value="TF_T-box_CS"/>
</dbReference>
<feature type="compositionally biased region" description="Low complexity" evidence="9">
    <location>
        <begin position="661"/>
        <end position="671"/>
    </location>
</feature>
<comment type="caution">
    <text evidence="8">Lacks conserved residue(s) required for the propagation of feature annotation.</text>
</comment>
<feature type="compositionally biased region" description="Polar residues" evidence="9">
    <location>
        <begin position="760"/>
        <end position="769"/>
    </location>
</feature>
<feature type="region of interest" description="Disordered" evidence="9">
    <location>
        <begin position="760"/>
        <end position="788"/>
    </location>
</feature>
<evidence type="ECO:0000256" key="2">
    <source>
        <dbReference type="ARBA" id="ARBA00004637"/>
    </source>
</evidence>
<feature type="region of interest" description="Disordered" evidence="9">
    <location>
        <begin position="660"/>
        <end position="696"/>
    </location>
</feature>
<evidence type="ECO:0000256" key="7">
    <source>
        <dbReference type="ARBA" id="ARBA00023242"/>
    </source>
</evidence>
<gene>
    <name evidence="11" type="ORF">SKAU_G00328260</name>
</gene>
<dbReference type="SUPFAM" id="SSF49417">
    <property type="entry name" value="p53-like transcription factors"/>
    <property type="match status" value="1"/>
</dbReference>
<evidence type="ECO:0000256" key="3">
    <source>
        <dbReference type="ARBA" id="ARBA00022884"/>
    </source>
</evidence>
<dbReference type="Pfam" id="PF07650">
    <property type="entry name" value="KH_2"/>
    <property type="match status" value="1"/>
</dbReference>
<feature type="compositionally biased region" description="Basic and acidic residues" evidence="9">
    <location>
        <begin position="530"/>
        <end position="540"/>
    </location>
</feature>
<evidence type="ECO:0000256" key="8">
    <source>
        <dbReference type="PROSITE-ProRule" id="PRU00201"/>
    </source>
</evidence>
<dbReference type="OrthoDB" id="6119313at2759"/>
<dbReference type="CDD" id="cd22534">
    <property type="entry name" value="KH-II_Era"/>
    <property type="match status" value="1"/>
</dbReference>
<dbReference type="GO" id="GO:0045893">
    <property type="term" value="P:positive regulation of DNA-templated transcription"/>
    <property type="evidence" value="ECO:0007669"/>
    <property type="project" value="InterPro"/>
</dbReference>
<dbReference type="InterPro" id="IPR004044">
    <property type="entry name" value="KH_dom_type_2"/>
</dbReference>
<dbReference type="PRINTS" id="PR00937">
    <property type="entry name" value="TBOX"/>
</dbReference>
<dbReference type="PANTHER" id="PTHR11267:SF198">
    <property type="entry name" value="T-BOX TRANSCRIPTION FACTOR TBX6L"/>
    <property type="match status" value="1"/>
</dbReference>
<dbReference type="GO" id="GO:0000978">
    <property type="term" value="F:RNA polymerase II cis-regulatory region sequence-specific DNA binding"/>
    <property type="evidence" value="ECO:0007669"/>
    <property type="project" value="InterPro"/>
</dbReference>
<comment type="subcellular location">
    <subcellularLocation>
        <location evidence="2">Mitochondrion inner membrane</location>
        <topology evidence="2">Peripheral membrane protein</topology>
    </subcellularLocation>
    <subcellularLocation>
        <location evidence="1 8">Nucleus</location>
    </subcellularLocation>
</comment>
<organism evidence="11 12">
    <name type="scientific">Synaphobranchus kaupii</name>
    <name type="common">Kaup's arrowtooth eel</name>
    <dbReference type="NCBI Taxonomy" id="118154"/>
    <lineage>
        <taxon>Eukaryota</taxon>
        <taxon>Metazoa</taxon>
        <taxon>Chordata</taxon>
        <taxon>Craniata</taxon>
        <taxon>Vertebrata</taxon>
        <taxon>Euteleostomi</taxon>
        <taxon>Actinopterygii</taxon>
        <taxon>Neopterygii</taxon>
        <taxon>Teleostei</taxon>
        <taxon>Anguilliformes</taxon>
        <taxon>Synaphobranchidae</taxon>
        <taxon>Synaphobranchus</taxon>
    </lineage>
</organism>
<dbReference type="InterPro" id="IPR046360">
    <property type="entry name" value="T-box_DNA-bd"/>
</dbReference>
<name>A0A9Q1IIC7_SYNKA</name>
<reference evidence="11" key="1">
    <citation type="journal article" date="2023" name="Science">
        <title>Genome structures resolve the early diversification of teleost fishes.</title>
        <authorList>
            <person name="Parey E."/>
            <person name="Louis A."/>
            <person name="Montfort J."/>
            <person name="Bouchez O."/>
            <person name="Roques C."/>
            <person name="Iampietro C."/>
            <person name="Lluch J."/>
            <person name="Castinel A."/>
            <person name="Donnadieu C."/>
            <person name="Desvignes T."/>
            <person name="Floi Bucao C."/>
            <person name="Jouanno E."/>
            <person name="Wen M."/>
            <person name="Mejri S."/>
            <person name="Dirks R."/>
            <person name="Jansen H."/>
            <person name="Henkel C."/>
            <person name="Chen W.J."/>
            <person name="Zahm M."/>
            <person name="Cabau C."/>
            <person name="Klopp C."/>
            <person name="Thompson A.W."/>
            <person name="Robinson-Rechavi M."/>
            <person name="Braasch I."/>
            <person name="Lecointre G."/>
            <person name="Bobe J."/>
            <person name="Postlethwait J.H."/>
            <person name="Berthelot C."/>
            <person name="Roest Crollius H."/>
            <person name="Guiguen Y."/>
        </authorList>
    </citation>
    <scope>NUCLEOTIDE SEQUENCE</scope>
    <source>
        <strain evidence="11">WJC10195</strain>
    </source>
</reference>
<dbReference type="PROSITE" id="PS50252">
    <property type="entry name" value="TBOX_3"/>
    <property type="match status" value="1"/>
</dbReference>
<keyword evidence="6" id="KW-0804">Transcription</keyword>
<feature type="region of interest" description="Disordered" evidence="9">
    <location>
        <begin position="509"/>
        <end position="540"/>
    </location>
</feature>
<evidence type="ECO:0000256" key="6">
    <source>
        <dbReference type="ARBA" id="ARBA00023163"/>
    </source>
</evidence>
<protein>
    <recommendedName>
        <fullName evidence="10">T-box domain-containing protein</fullName>
    </recommendedName>
</protein>
<evidence type="ECO:0000259" key="10">
    <source>
        <dbReference type="PROSITE" id="PS50252"/>
    </source>
</evidence>
<evidence type="ECO:0000256" key="5">
    <source>
        <dbReference type="ARBA" id="ARBA00023125"/>
    </source>
</evidence>
<proteinExistence type="predicted"/>
<keyword evidence="12" id="KW-1185">Reference proteome</keyword>
<dbReference type="InterPro" id="IPR009019">
    <property type="entry name" value="KH_sf_prok-type"/>
</dbReference>
<dbReference type="InterPro" id="IPR008967">
    <property type="entry name" value="p53-like_TF_DNA-bd_sf"/>
</dbReference>
<evidence type="ECO:0000313" key="12">
    <source>
        <dbReference type="Proteomes" id="UP001152622"/>
    </source>
</evidence>
<dbReference type="SUPFAM" id="SSF54814">
    <property type="entry name" value="Prokaryotic type KH domain (KH-domain type II)"/>
    <property type="match status" value="1"/>
</dbReference>
<dbReference type="GO" id="GO:0000785">
    <property type="term" value="C:chromatin"/>
    <property type="evidence" value="ECO:0007669"/>
    <property type="project" value="TreeGrafter"/>
</dbReference>
<keyword evidence="5 8" id="KW-0238">DNA-binding</keyword>
<keyword evidence="3" id="KW-0694">RNA-binding</keyword>
<dbReference type="InterPro" id="IPR001699">
    <property type="entry name" value="TF_T-box"/>
</dbReference>
<comment type="caution">
    <text evidence="11">The sequence shown here is derived from an EMBL/GenBank/DDBJ whole genome shotgun (WGS) entry which is preliminary data.</text>
</comment>
<feature type="domain" description="T-box" evidence="10">
    <location>
        <begin position="307"/>
        <end position="511"/>
    </location>
</feature>
<dbReference type="InterPro" id="IPR015946">
    <property type="entry name" value="KH_dom-like_a/b"/>
</dbReference>
<dbReference type="Gene3D" id="2.60.40.820">
    <property type="entry name" value="Transcription factor, T-box"/>
    <property type="match status" value="1"/>
</dbReference>
<feature type="region of interest" description="Disordered" evidence="9">
    <location>
        <begin position="576"/>
        <end position="641"/>
    </location>
</feature>
<dbReference type="SMART" id="SM00425">
    <property type="entry name" value="TBOX"/>
    <property type="match status" value="1"/>
</dbReference>
<sequence>MKVKRHQLEKTLLVDPWNSVQEADLVLVLNPSIPAVLVLNKVDLLKAKHTLLDINRRPDGRSGQWQENKRPFSGQVTAREGTTGLNGQRSRTSHKCRGTGLAPLSGRVHAVCCACRGGGSSEELSNARGQAGVVAVPQRSADGPKSEDICNQHCEREAPGVSAQEVPYNVTQVIEMWQEGENGTLDILLKLYVKKDSHMKIVIGQAGQVVARIAREAGEDLTSVFLRDVKLKISVKTGIGRVSSKAMFLHEERPFCDYSLPLNLQQNNIYTSCPPEWKDAVLRSQCRDATKVDAQAELCSQQTRVSLQGRELWDKFRDTGTEMIITKTGRRMFPACKVSVTGLNPNTKYVLMMDMVPFDDNKYKWNKDKWEVNGVTEPHLPNRFFIHPDSPALGGQVDAVPSLFPQAQAHQQHPQHQWHAELRTTNVHSEDRSVGLIDAAHLKCASTAFLVSHRCPHIVYCRPLTPCSPLSGGYLRFTFPEAAFIAVTAYQNPEITKLKIDNNPFAKGFRDHGLNSKRQRERPVQNSRKQPVESSHETETHELYCGVLPTQPAVWRNGQRASSYLSNQDVLPATPYTSSSHYEARPSCLPNGGVPVSSRPPHGQSSESLGYGSLSRLPQALHSQSSRAADRPQRPGNHPPAILEAGMAVKGEVQTAAGVRLPSSLPSQGQQGPPPRMHSEEPGNGLSPVTPAAPRPLTDILNRIRGRRESSPGKLPQAPATWLPLALGKEALAQSYQSPLDHSSEYLVLQGMLGYPSSMATSAQLSSGHADNRVPLAPRGVPLQNASA</sequence>
<dbReference type="GO" id="GO:0005743">
    <property type="term" value="C:mitochondrial inner membrane"/>
    <property type="evidence" value="ECO:0007669"/>
    <property type="project" value="UniProtKB-SubCell"/>
</dbReference>